<reference evidence="10" key="1">
    <citation type="submission" date="2006-03" db="EMBL/GenBank/DDBJ databases">
        <title>Molecular characterization of tick cysteine protease.</title>
        <authorList>
            <person name="Tsuji N."/>
            <person name="Miyoshi M."/>
            <person name="Fujisaki K."/>
        </authorList>
    </citation>
    <scope>NUCLEOTIDE SEQUENCE</scope>
    <source>
        <strain evidence="10">Okayama</strain>
    </source>
</reference>
<keyword evidence="7" id="KW-1015">Disulfide bond</keyword>
<dbReference type="PROSITE" id="PS00640">
    <property type="entry name" value="THIOL_PROTEASE_ASN"/>
    <property type="match status" value="1"/>
</dbReference>
<evidence type="ECO:0000256" key="1">
    <source>
        <dbReference type="ARBA" id="ARBA00008455"/>
    </source>
</evidence>
<dbReference type="VEuPathDB" id="VectorBase:HLOH_055289"/>
<keyword evidence="6" id="KW-0865">Zymogen</keyword>
<protein>
    <submittedName>
        <fullName evidence="10">Longipain</fullName>
    </submittedName>
</protein>
<gene>
    <name evidence="10" type="primary">HlCath</name>
</gene>
<dbReference type="Gene3D" id="3.90.70.10">
    <property type="entry name" value="Cysteine proteinases"/>
    <property type="match status" value="1"/>
</dbReference>
<dbReference type="PANTHER" id="PTHR12411">
    <property type="entry name" value="CYSTEINE PROTEASE FAMILY C1-RELATED"/>
    <property type="match status" value="1"/>
</dbReference>
<name>A1IHG0_HAELO</name>
<dbReference type="AlphaFoldDB" id="A1IHG0"/>
<evidence type="ECO:0000256" key="8">
    <source>
        <dbReference type="SAM" id="SignalP"/>
    </source>
</evidence>
<organism evidence="10">
    <name type="scientific">Haemaphysalis longicornis</name>
    <name type="common">Bush tick</name>
    <dbReference type="NCBI Taxonomy" id="44386"/>
    <lineage>
        <taxon>Eukaryota</taxon>
        <taxon>Metazoa</taxon>
        <taxon>Ecdysozoa</taxon>
        <taxon>Arthropoda</taxon>
        <taxon>Chelicerata</taxon>
        <taxon>Arachnida</taxon>
        <taxon>Acari</taxon>
        <taxon>Parasitiformes</taxon>
        <taxon>Ixodida</taxon>
        <taxon>Ixodoidea</taxon>
        <taxon>Ixodidae</taxon>
        <taxon>Haemaphysalinae</taxon>
        <taxon>Haemaphysalis</taxon>
    </lineage>
</organism>
<evidence type="ECO:0000256" key="4">
    <source>
        <dbReference type="ARBA" id="ARBA00022801"/>
    </source>
</evidence>
<dbReference type="OrthoDB" id="640249at2759"/>
<feature type="signal peptide" evidence="8">
    <location>
        <begin position="1"/>
        <end position="17"/>
    </location>
</feature>
<keyword evidence="2" id="KW-0645">Protease</keyword>
<dbReference type="PRINTS" id="PR00705">
    <property type="entry name" value="PAPAIN"/>
</dbReference>
<dbReference type="SMR" id="A1IHG0"/>
<dbReference type="InterPro" id="IPR038765">
    <property type="entry name" value="Papain-like_cys_pep_sf"/>
</dbReference>
<dbReference type="CDD" id="cd02620">
    <property type="entry name" value="Peptidase_C1A_CathepsinB"/>
    <property type="match status" value="1"/>
</dbReference>
<sequence length="341" mass="38153">MVKSVCLLLAFVIGVWGDVLEDRYLVPVDMDNFPDKMIEYINYLNTTWQAGRNLGYEDPRYVRTLLGVHPNNHKYRLPEIEIDTSNVQIPDHFDSRHRWHDCPTIREIRDQGSCGSCWAFGAVEAMSDRHCIHSGAKNIVHLAADDVLSCCMSCGSGCNGGFPGAAWSYWVHKGIVTGGNYDSDEGCMPYPIKACDHHVNGTLGPCDKSIPPTPRCVRMCRKGYNVDFADDKHYGKKSYSVPSNVTQIQVEIMTNGPVEADFTVYADFPLYKSGVYQRHTDQALGGHAIRLLGWGVEKGVPYWLAANSWNTEWGDKGFFKILRGSDECGIEDDVVAGIPRY</sequence>
<dbReference type="FunFam" id="3.90.70.10:FF:000031">
    <property type="entry name" value="Cathepsin B"/>
    <property type="match status" value="1"/>
</dbReference>
<dbReference type="PROSITE" id="PS00139">
    <property type="entry name" value="THIOL_PROTEASE_CYS"/>
    <property type="match status" value="1"/>
</dbReference>
<dbReference type="MEROPS" id="C01.060"/>
<evidence type="ECO:0000256" key="3">
    <source>
        <dbReference type="ARBA" id="ARBA00022729"/>
    </source>
</evidence>
<evidence type="ECO:0000256" key="6">
    <source>
        <dbReference type="ARBA" id="ARBA00023145"/>
    </source>
</evidence>
<dbReference type="Pfam" id="PF08127">
    <property type="entry name" value="Propeptide_C1"/>
    <property type="match status" value="1"/>
</dbReference>
<proteinExistence type="evidence at transcript level"/>
<comment type="similarity">
    <text evidence="1">Belongs to the peptidase C1 family.</text>
</comment>
<dbReference type="SUPFAM" id="SSF54001">
    <property type="entry name" value="Cysteine proteinases"/>
    <property type="match status" value="1"/>
</dbReference>
<evidence type="ECO:0000259" key="9">
    <source>
        <dbReference type="SMART" id="SM00645"/>
    </source>
</evidence>
<dbReference type="InterPro" id="IPR025660">
    <property type="entry name" value="Pept_his_AS"/>
</dbReference>
<dbReference type="SMART" id="SM00645">
    <property type="entry name" value="Pept_C1"/>
    <property type="match status" value="1"/>
</dbReference>
<accession>A1IHG0</accession>
<dbReference type="PROSITE" id="PS00639">
    <property type="entry name" value="THIOL_PROTEASE_HIS"/>
    <property type="match status" value="1"/>
</dbReference>
<dbReference type="InterPro" id="IPR012599">
    <property type="entry name" value="Propeptide_C1A"/>
</dbReference>
<evidence type="ECO:0000313" key="10">
    <source>
        <dbReference type="EMBL" id="BAF43801.1"/>
    </source>
</evidence>
<dbReference type="InterPro" id="IPR013128">
    <property type="entry name" value="Peptidase_C1A"/>
</dbReference>
<dbReference type="GO" id="GO:0006508">
    <property type="term" value="P:proteolysis"/>
    <property type="evidence" value="ECO:0007669"/>
    <property type="project" value="UniProtKB-KW"/>
</dbReference>
<evidence type="ECO:0000256" key="2">
    <source>
        <dbReference type="ARBA" id="ARBA00022670"/>
    </source>
</evidence>
<evidence type="ECO:0000256" key="5">
    <source>
        <dbReference type="ARBA" id="ARBA00022807"/>
    </source>
</evidence>
<evidence type="ECO:0000256" key="7">
    <source>
        <dbReference type="ARBA" id="ARBA00023157"/>
    </source>
</evidence>
<dbReference type="InterPro" id="IPR000169">
    <property type="entry name" value="Pept_cys_AS"/>
</dbReference>
<keyword evidence="3 8" id="KW-0732">Signal</keyword>
<dbReference type="EMBL" id="AB255051">
    <property type="protein sequence ID" value="BAF43801.1"/>
    <property type="molecule type" value="mRNA"/>
</dbReference>
<dbReference type="InterPro" id="IPR025661">
    <property type="entry name" value="Pept_asp_AS"/>
</dbReference>
<keyword evidence="5" id="KW-0788">Thiol protease</keyword>
<feature type="chain" id="PRO_5018598229" evidence="8">
    <location>
        <begin position="18"/>
        <end position="341"/>
    </location>
</feature>
<dbReference type="Pfam" id="PF00112">
    <property type="entry name" value="Peptidase_C1"/>
    <property type="match status" value="1"/>
</dbReference>
<keyword evidence="4" id="KW-0378">Hydrolase</keyword>
<dbReference type="GO" id="GO:0004197">
    <property type="term" value="F:cysteine-type endopeptidase activity"/>
    <property type="evidence" value="ECO:0007669"/>
    <property type="project" value="InterPro"/>
</dbReference>
<dbReference type="InterPro" id="IPR000668">
    <property type="entry name" value="Peptidase_C1A_C"/>
</dbReference>
<feature type="domain" description="Peptidase C1A papain C-terminal" evidence="9">
    <location>
        <begin position="89"/>
        <end position="338"/>
    </location>
</feature>